<reference evidence="1 2" key="1">
    <citation type="submission" date="2015-11" db="EMBL/GenBank/DDBJ databases">
        <title>Draft Genome Sequence of the Strain BR 10303 (Bradyrhizobium sp.) isolated from nodules of Centrolobium paraense.</title>
        <authorList>
            <person name="Zelli J.E."/>
            <person name="Simoes-Araujo J.L."/>
            <person name="Barauna A.C."/>
            <person name="Silva K."/>
        </authorList>
    </citation>
    <scope>NUCLEOTIDE SEQUENCE [LARGE SCALE GENOMIC DNA]</scope>
    <source>
        <strain evidence="1 2">BR 10303</strain>
    </source>
</reference>
<evidence type="ECO:0000313" key="1">
    <source>
        <dbReference type="EMBL" id="KWV57450.1"/>
    </source>
</evidence>
<dbReference type="Proteomes" id="UP000057737">
    <property type="component" value="Unassembled WGS sequence"/>
</dbReference>
<comment type="caution">
    <text evidence="1">The sequence shown here is derived from an EMBL/GenBank/DDBJ whole genome shotgun (WGS) entry which is preliminary data.</text>
</comment>
<organism evidence="1 2">
    <name type="scientific">Bradyrhizobium macuxiense</name>
    <dbReference type="NCBI Taxonomy" id="1755647"/>
    <lineage>
        <taxon>Bacteria</taxon>
        <taxon>Pseudomonadati</taxon>
        <taxon>Pseudomonadota</taxon>
        <taxon>Alphaproteobacteria</taxon>
        <taxon>Hyphomicrobiales</taxon>
        <taxon>Nitrobacteraceae</taxon>
        <taxon>Bradyrhizobium</taxon>
    </lineage>
</organism>
<evidence type="ECO:0000313" key="2">
    <source>
        <dbReference type="Proteomes" id="UP000057737"/>
    </source>
</evidence>
<name>A0A109JYP0_9BRAD</name>
<accession>A0A109JYP0</accession>
<keyword evidence="2" id="KW-1185">Reference proteome</keyword>
<gene>
    <name evidence="1" type="ORF">AS156_39800</name>
</gene>
<proteinExistence type="predicted"/>
<protein>
    <submittedName>
        <fullName evidence="1">Uncharacterized protein</fullName>
    </submittedName>
</protein>
<dbReference type="EMBL" id="LNCU01000042">
    <property type="protein sequence ID" value="KWV57450.1"/>
    <property type="molecule type" value="Genomic_DNA"/>
</dbReference>
<sequence>MPGVVASAGVVPPDGAAGIIAILRARVPEWAVRPTEAVRELAVHRGIDPVSVVRPAAAGPEAEGLVEVVGLEAAVDLEVEVPEAAADLRCSARPVLWPADARALRERD</sequence>
<dbReference type="AlphaFoldDB" id="A0A109JYP0"/>